<dbReference type="CDD" id="cd00082">
    <property type="entry name" value="HisKA"/>
    <property type="match status" value="1"/>
</dbReference>
<dbReference type="SUPFAM" id="SSF55785">
    <property type="entry name" value="PYP-like sensor domain (PAS domain)"/>
    <property type="match status" value="1"/>
</dbReference>
<comment type="catalytic activity">
    <reaction evidence="1">
        <text>ATP + protein L-histidine = ADP + protein N-phospho-L-histidine.</text>
        <dbReference type="EC" id="2.7.13.3"/>
    </reaction>
</comment>
<dbReference type="PANTHER" id="PTHR43065:SF10">
    <property type="entry name" value="PEROXIDE STRESS-ACTIVATED HISTIDINE KINASE MAK3"/>
    <property type="match status" value="1"/>
</dbReference>
<feature type="domain" description="PAS" evidence="11">
    <location>
        <begin position="222"/>
        <end position="280"/>
    </location>
</feature>
<dbReference type="CDD" id="cd00130">
    <property type="entry name" value="PAS"/>
    <property type="match status" value="1"/>
</dbReference>
<dbReference type="SMART" id="SM00387">
    <property type="entry name" value="HATPase_c"/>
    <property type="match status" value="1"/>
</dbReference>
<dbReference type="Pfam" id="PF00512">
    <property type="entry name" value="HisKA"/>
    <property type="match status" value="1"/>
</dbReference>
<dbReference type="CDD" id="cd00075">
    <property type="entry name" value="HATPase"/>
    <property type="match status" value="1"/>
</dbReference>
<evidence type="ECO:0000259" key="11">
    <source>
        <dbReference type="PROSITE" id="PS50112"/>
    </source>
</evidence>
<dbReference type="GO" id="GO:0005524">
    <property type="term" value="F:ATP binding"/>
    <property type="evidence" value="ECO:0007669"/>
    <property type="project" value="UniProtKB-KW"/>
</dbReference>
<keyword evidence="3" id="KW-0597">Phosphoprotein</keyword>
<evidence type="ECO:0000256" key="6">
    <source>
        <dbReference type="ARBA" id="ARBA00022777"/>
    </source>
</evidence>
<sequence length="572" mass="63555">MATGSRDHDPTHTSVNNSAEYQELRRGLEWLIFLRLLVTFFLLSVAIFFEIKESKYFSTHPATPIFGLICIIFVLSLCYVGALGRVKNLKAFSLFQIVTDTVLTTIIIYFTGGVSSAFTLLYVFSILSAGILHLRRAALFIAGVSAVLFGGLATLQFYELLPEYMWPWTSVWRSHDSGYILWVLLIHYAIFFFVALLAGTVAGELKTTKISLTIREYEYERLSDLHTNIIKSIPSGIITTDEHAIVTYVNETGARLLGSTPTSLIGSPLASLFPEILQAERGQKRADRYQIRKKGLLSEPRDFDVSVGELRDRRNQLLGHLVVFSDVTDIRKMEQRAKQSEKQAAFVRIASGMAHEIRNPLASLRGAAELLRETVGDPRSQQHRLLGIVLREADRLNALLSDFILTVNGRQTHTQTVTLDEFLAKILDEFEETACQANAVSVRRNIPPGISIDCQPDRFKQAILNLLSNALDASPKGSIIEVAAQESGEEVLISISDWGHGIPEHMRDRVFEPFFTTKDFGTGLGLPMALSIVEAHGGSLELSDNTPHGVAALVHLPKSRSEKSTGKEDKRG</sequence>
<reference evidence="12" key="1">
    <citation type="journal article" date="2020" name="mSystems">
        <title>Genome- and Community-Level Interaction Insights into Carbon Utilization and Element Cycling Functions of Hydrothermarchaeota in Hydrothermal Sediment.</title>
        <authorList>
            <person name="Zhou Z."/>
            <person name="Liu Y."/>
            <person name="Xu W."/>
            <person name="Pan J."/>
            <person name="Luo Z.H."/>
            <person name="Li M."/>
        </authorList>
    </citation>
    <scope>NUCLEOTIDE SEQUENCE [LARGE SCALE GENOMIC DNA]</scope>
    <source>
        <strain evidence="12">SpSt-769</strain>
    </source>
</reference>
<dbReference type="PROSITE" id="PS50112">
    <property type="entry name" value="PAS"/>
    <property type="match status" value="1"/>
</dbReference>
<protein>
    <recommendedName>
        <fullName evidence="2">histidine kinase</fullName>
        <ecNumber evidence="2">2.7.13.3</ecNumber>
    </recommendedName>
</protein>
<comment type="caution">
    <text evidence="12">The sequence shown here is derived from an EMBL/GenBank/DDBJ whole genome shotgun (WGS) entry which is preliminary data.</text>
</comment>
<keyword evidence="8" id="KW-0902">Two-component regulatory system</keyword>
<dbReference type="InterPro" id="IPR000014">
    <property type="entry name" value="PAS"/>
</dbReference>
<keyword evidence="9" id="KW-1133">Transmembrane helix</keyword>
<evidence type="ECO:0000256" key="2">
    <source>
        <dbReference type="ARBA" id="ARBA00012438"/>
    </source>
</evidence>
<dbReference type="PROSITE" id="PS50109">
    <property type="entry name" value="HIS_KIN"/>
    <property type="match status" value="1"/>
</dbReference>
<dbReference type="AlphaFoldDB" id="A0A7C4ETJ9"/>
<dbReference type="Gene3D" id="3.30.450.20">
    <property type="entry name" value="PAS domain"/>
    <property type="match status" value="1"/>
</dbReference>
<dbReference type="PANTHER" id="PTHR43065">
    <property type="entry name" value="SENSOR HISTIDINE KINASE"/>
    <property type="match status" value="1"/>
</dbReference>
<evidence type="ECO:0000256" key="9">
    <source>
        <dbReference type="SAM" id="Phobius"/>
    </source>
</evidence>
<dbReference type="SMART" id="SM00091">
    <property type="entry name" value="PAS"/>
    <property type="match status" value="1"/>
</dbReference>
<dbReference type="InterPro" id="IPR005467">
    <property type="entry name" value="His_kinase_dom"/>
</dbReference>
<dbReference type="EMBL" id="DTGT01000056">
    <property type="protein sequence ID" value="HGH59993.1"/>
    <property type="molecule type" value="Genomic_DNA"/>
</dbReference>
<dbReference type="Pfam" id="PF25323">
    <property type="entry name" value="6TM_PilS"/>
    <property type="match status" value="1"/>
</dbReference>
<dbReference type="InterPro" id="IPR013767">
    <property type="entry name" value="PAS_fold"/>
</dbReference>
<dbReference type="InterPro" id="IPR003661">
    <property type="entry name" value="HisK_dim/P_dom"/>
</dbReference>
<dbReference type="GO" id="GO:0006355">
    <property type="term" value="P:regulation of DNA-templated transcription"/>
    <property type="evidence" value="ECO:0007669"/>
    <property type="project" value="InterPro"/>
</dbReference>
<evidence type="ECO:0000256" key="4">
    <source>
        <dbReference type="ARBA" id="ARBA00022679"/>
    </source>
</evidence>
<keyword evidence="5" id="KW-0547">Nucleotide-binding</keyword>
<dbReference type="InterPro" id="IPR035965">
    <property type="entry name" value="PAS-like_dom_sf"/>
</dbReference>
<organism evidence="12">
    <name type="scientific">Desulfomonile tiedjei</name>
    <dbReference type="NCBI Taxonomy" id="2358"/>
    <lineage>
        <taxon>Bacteria</taxon>
        <taxon>Pseudomonadati</taxon>
        <taxon>Thermodesulfobacteriota</taxon>
        <taxon>Desulfomonilia</taxon>
        <taxon>Desulfomonilales</taxon>
        <taxon>Desulfomonilaceae</taxon>
        <taxon>Desulfomonile</taxon>
    </lineage>
</organism>
<dbReference type="NCBIfam" id="TIGR00229">
    <property type="entry name" value="sensory_box"/>
    <property type="match status" value="1"/>
</dbReference>
<feature type="transmembrane region" description="Helical" evidence="9">
    <location>
        <begin position="61"/>
        <end position="82"/>
    </location>
</feature>
<dbReference type="InterPro" id="IPR036890">
    <property type="entry name" value="HATPase_C_sf"/>
</dbReference>
<dbReference type="InterPro" id="IPR003594">
    <property type="entry name" value="HATPase_dom"/>
</dbReference>
<evidence type="ECO:0000259" key="10">
    <source>
        <dbReference type="PROSITE" id="PS50109"/>
    </source>
</evidence>
<dbReference type="SMART" id="SM00388">
    <property type="entry name" value="HisKA"/>
    <property type="match status" value="1"/>
</dbReference>
<keyword evidence="7" id="KW-0067">ATP-binding</keyword>
<feature type="transmembrane region" description="Helical" evidence="9">
    <location>
        <begin position="137"/>
        <end position="158"/>
    </location>
</feature>
<dbReference type="InterPro" id="IPR036097">
    <property type="entry name" value="HisK_dim/P_sf"/>
</dbReference>
<dbReference type="Gene3D" id="3.30.565.10">
    <property type="entry name" value="Histidine kinase-like ATPase, C-terminal domain"/>
    <property type="match status" value="1"/>
</dbReference>
<dbReference type="PRINTS" id="PR00344">
    <property type="entry name" value="BCTRLSENSOR"/>
</dbReference>
<evidence type="ECO:0000256" key="5">
    <source>
        <dbReference type="ARBA" id="ARBA00022741"/>
    </source>
</evidence>
<dbReference type="Pfam" id="PF00989">
    <property type="entry name" value="PAS"/>
    <property type="match status" value="1"/>
</dbReference>
<keyword evidence="9" id="KW-0812">Transmembrane</keyword>
<keyword evidence="4" id="KW-0808">Transferase</keyword>
<dbReference type="Pfam" id="PF02518">
    <property type="entry name" value="HATPase_c"/>
    <property type="match status" value="1"/>
</dbReference>
<dbReference type="InterPro" id="IPR004358">
    <property type="entry name" value="Sig_transdc_His_kin-like_C"/>
</dbReference>
<dbReference type="GO" id="GO:0000155">
    <property type="term" value="F:phosphorelay sensor kinase activity"/>
    <property type="evidence" value="ECO:0007669"/>
    <property type="project" value="InterPro"/>
</dbReference>
<evidence type="ECO:0000256" key="1">
    <source>
        <dbReference type="ARBA" id="ARBA00000085"/>
    </source>
</evidence>
<accession>A0A7C4ETJ9</accession>
<evidence type="ECO:0000256" key="3">
    <source>
        <dbReference type="ARBA" id="ARBA00022553"/>
    </source>
</evidence>
<dbReference type="SUPFAM" id="SSF55874">
    <property type="entry name" value="ATPase domain of HSP90 chaperone/DNA topoisomerase II/histidine kinase"/>
    <property type="match status" value="1"/>
</dbReference>
<name>A0A7C4ETJ9_9BACT</name>
<feature type="transmembrane region" description="Helical" evidence="9">
    <location>
        <begin position="30"/>
        <end position="49"/>
    </location>
</feature>
<evidence type="ECO:0000313" key="12">
    <source>
        <dbReference type="EMBL" id="HGH59993.1"/>
    </source>
</evidence>
<dbReference type="SUPFAM" id="SSF47384">
    <property type="entry name" value="Homodimeric domain of signal transducing histidine kinase"/>
    <property type="match status" value="1"/>
</dbReference>
<gene>
    <name evidence="12" type="ORF">ENV54_01695</name>
</gene>
<keyword evidence="6" id="KW-0418">Kinase</keyword>
<dbReference type="EC" id="2.7.13.3" evidence="2"/>
<proteinExistence type="predicted"/>
<feature type="transmembrane region" description="Helical" evidence="9">
    <location>
        <begin position="178"/>
        <end position="202"/>
    </location>
</feature>
<dbReference type="Gene3D" id="1.10.287.130">
    <property type="match status" value="1"/>
</dbReference>
<evidence type="ECO:0000256" key="7">
    <source>
        <dbReference type="ARBA" id="ARBA00022840"/>
    </source>
</evidence>
<evidence type="ECO:0000256" key="8">
    <source>
        <dbReference type="ARBA" id="ARBA00023012"/>
    </source>
</evidence>
<feature type="domain" description="Histidine kinase" evidence="10">
    <location>
        <begin position="352"/>
        <end position="560"/>
    </location>
</feature>
<keyword evidence="9" id="KW-0472">Membrane</keyword>
<feature type="transmembrane region" description="Helical" evidence="9">
    <location>
        <begin position="102"/>
        <end position="125"/>
    </location>
</feature>